<protein>
    <submittedName>
        <fullName evidence="1">Uncharacterized protein</fullName>
    </submittedName>
</protein>
<organism evidence="1">
    <name type="scientific">uncultured Caudovirales phage</name>
    <dbReference type="NCBI Taxonomy" id="2100421"/>
    <lineage>
        <taxon>Viruses</taxon>
        <taxon>Duplodnaviria</taxon>
        <taxon>Heunggongvirae</taxon>
        <taxon>Uroviricota</taxon>
        <taxon>Caudoviricetes</taxon>
        <taxon>Peduoviridae</taxon>
        <taxon>Maltschvirus</taxon>
        <taxon>Maltschvirus maltsch</taxon>
    </lineage>
</organism>
<evidence type="ECO:0000313" key="1">
    <source>
        <dbReference type="EMBL" id="CAB4134870.1"/>
    </source>
</evidence>
<dbReference type="EMBL" id="LR796296">
    <property type="protein sequence ID" value="CAB4134870.1"/>
    <property type="molecule type" value="Genomic_DNA"/>
</dbReference>
<name>A0A6J5LP51_9CAUD</name>
<gene>
    <name evidence="1" type="ORF">UFOVP274_75</name>
</gene>
<proteinExistence type="predicted"/>
<accession>A0A6J5LP51</accession>
<sequence length="32" mass="3713">MSPVPWPFPVFPPKPVKPDPQEFEDAPFWACE</sequence>
<reference evidence="1" key="1">
    <citation type="submission" date="2020-04" db="EMBL/GenBank/DDBJ databases">
        <authorList>
            <person name="Chiriac C."/>
            <person name="Salcher M."/>
            <person name="Ghai R."/>
            <person name="Kavagutti S V."/>
        </authorList>
    </citation>
    <scope>NUCLEOTIDE SEQUENCE</scope>
</reference>